<dbReference type="EMBL" id="MK072458">
    <property type="protein sequence ID" value="AYV85551.1"/>
    <property type="molecule type" value="Genomic_DNA"/>
</dbReference>
<evidence type="ECO:0000256" key="1">
    <source>
        <dbReference type="ARBA" id="ARBA00007448"/>
    </source>
</evidence>
<dbReference type="InterPro" id="IPR050747">
    <property type="entry name" value="Mitochondrial_chaperone_BCS1"/>
</dbReference>
<dbReference type="GO" id="GO:0016887">
    <property type="term" value="F:ATP hydrolysis activity"/>
    <property type="evidence" value="ECO:0007669"/>
    <property type="project" value="InterPro"/>
</dbReference>
<dbReference type="PANTHER" id="PTHR23070">
    <property type="entry name" value="BCS1 AAA-TYPE ATPASE"/>
    <property type="match status" value="1"/>
</dbReference>
<keyword evidence="2" id="KW-1133">Transmembrane helix</keyword>
<feature type="transmembrane region" description="Helical" evidence="2">
    <location>
        <begin position="12"/>
        <end position="30"/>
    </location>
</feature>
<feature type="domain" description="AAA+ ATPase" evidence="3">
    <location>
        <begin position="200"/>
        <end position="323"/>
    </location>
</feature>
<protein>
    <submittedName>
        <fullName evidence="4">AAA family ATPase</fullName>
    </submittedName>
</protein>
<name>A0A3G5AGX2_9VIRU</name>
<evidence type="ECO:0000259" key="3">
    <source>
        <dbReference type="SMART" id="SM00382"/>
    </source>
</evidence>
<reference evidence="4" key="1">
    <citation type="submission" date="2018-10" db="EMBL/GenBank/DDBJ databases">
        <title>Hidden diversity of soil giant viruses.</title>
        <authorList>
            <person name="Schulz F."/>
            <person name="Alteio L."/>
            <person name="Goudeau D."/>
            <person name="Ryan E.M."/>
            <person name="Malmstrom R.R."/>
            <person name="Blanchard J."/>
            <person name="Woyke T."/>
        </authorList>
    </citation>
    <scope>NUCLEOTIDE SEQUENCE</scope>
    <source>
        <strain evidence="4">SAV1</strain>
    </source>
</reference>
<comment type="similarity">
    <text evidence="1">Belongs to the AAA ATPase family. BCS1 subfamily.</text>
</comment>
<dbReference type="SUPFAM" id="SSF52540">
    <property type="entry name" value="P-loop containing nucleoside triphosphate hydrolases"/>
    <property type="match status" value="1"/>
</dbReference>
<accession>A0A3G5AGX2</accession>
<dbReference type="Gene3D" id="3.40.50.300">
    <property type="entry name" value="P-loop containing nucleotide triphosphate hydrolases"/>
    <property type="match status" value="1"/>
</dbReference>
<keyword evidence="2" id="KW-0812">Transmembrane</keyword>
<keyword evidence="2" id="KW-0472">Membrane</keyword>
<dbReference type="Pfam" id="PF00004">
    <property type="entry name" value="AAA"/>
    <property type="match status" value="1"/>
</dbReference>
<evidence type="ECO:0000313" key="4">
    <source>
        <dbReference type="EMBL" id="AYV85551.1"/>
    </source>
</evidence>
<dbReference type="InterPro" id="IPR003959">
    <property type="entry name" value="ATPase_AAA_core"/>
</dbReference>
<proteinExistence type="inferred from homology"/>
<gene>
    <name evidence="4" type="ORF">Satyrvirus22_15</name>
</gene>
<dbReference type="GO" id="GO:0005524">
    <property type="term" value="F:ATP binding"/>
    <property type="evidence" value="ECO:0007669"/>
    <property type="project" value="InterPro"/>
</dbReference>
<sequence>MKKEIGSAIRTTLSTIFSAVFFGIIAGFAAEFNTRIKYIFKFINDQYSYCATIKGEKCIYALKNEIMNHYKNKLVGSIVEDGVDGPEYKLDNTTYILLHNGKNVYISLYDDKIEMWIHTLSSGDSSFLKSYLDEIYDKHIQIDNPLIFYTPKDDQWGYPIFRRPLTIKPSIITPSMATLLADVKDFIESEDLFKRNGMPFRKGYLVEGETGTGKSLITEIIATKYNMNICLLNLNVNNYDDNVLLNLFINVKPRSLIVVDELEKQYTAIKSNSTIHISDAGILSALDGPARLSHGTIVVLTANDITKIPKDFRDFLLRKGRIDVCQKFIEKV</sequence>
<dbReference type="InterPro" id="IPR003593">
    <property type="entry name" value="AAA+_ATPase"/>
</dbReference>
<dbReference type="SMART" id="SM00382">
    <property type="entry name" value="AAA"/>
    <property type="match status" value="1"/>
</dbReference>
<dbReference type="InterPro" id="IPR027417">
    <property type="entry name" value="P-loop_NTPase"/>
</dbReference>
<evidence type="ECO:0000256" key="2">
    <source>
        <dbReference type="SAM" id="Phobius"/>
    </source>
</evidence>
<organism evidence="4">
    <name type="scientific">Satyrvirus sp</name>
    <dbReference type="NCBI Taxonomy" id="2487771"/>
    <lineage>
        <taxon>Viruses</taxon>
        <taxon>Varidnaviria</taxon>
        <taxon>Bamfordvirae</taxon>
        <taxon>Nucleocytoviricota</taxon>
        <taxon>Megaviricetes</taxon>
        <taxon>Imitervirales</taxon>
        <taxon>Mimiviridae</taxon>
        <taxon>Megamimivirinae</taxon>
    </lineage>
</organism>